<protein>
    <submittedName>
        <fullName evidence="4">Repeat protein (TIGR02543 family)</fullName>
    </submittedName>
</protein>
<proteinExistence type="predicted"/>
<evidence type="ECO:0000256" key="1">
    <source>
        <dbReference type="ARBA" id="ARBA00004196"/>
    </source>
</evidence>
<evidence type="ECO:0000313" key="5">
    <source>
        <dbReference type="Proteomes" id="UP001267290"/>
    </source>
</evidence>
<sequence>MAIKMKPNLRFLLLVAVIMSLVLPTSAFAAYSHQPVEIVNPASPIQITVNGKNVKSDITPKFTDGKIWVSAEAIAHYLYAVFYESIDGKAFTLKNDYYEMTATYGSSEVALKDGSTVTTDMPFKEGIRSFIPLDTLMYAFEATYTWDAASNTAKVLYDENRHLTAEAAIPVAVPGVDITAVGKSRDGYYSIPSDDPNAEVTVWRKSADPANYVIAQPRNTGNAWLIAPKPGYNAATGAFEGGLSYLSGGGSNDMIRVRIHFSDGRPDKEFKTTVATSAAQSGYSIPNTGNDLLLRTTFNNVSVYLNYTGYTTPGDTIAYKLPTSPVTTIQVVTDPANEVQFRKVGTATWEDGLSLAWDSVNKQFRGSIVGLEADTDYEVKVKVLKDASTYTGQIRTWKENVPIARDIPIASIYEPGKPLSVQGLRGSENGYIRIIGDGSTVIEVTDEFWEAVVIAQSEYVILENLIIRGGKRSAISVLSSSHHIRIVNSDISHFGREATQYLAKQTVVANADPNLAVDLRTGQSYTANATPVNNDSGIFISDASNLVIEKNYIHDARTKTNAWNGGGGRAWYPEWDDKHPQGVSAMYARGGQGVVIRYNDIVGSDDHRFNDAIETWGNGEVDGGVGKDSDVYGNYFAYTQDDSVELEGSDMNVRFYNNKIEGVANGVGLDTNYVGPIYLYRNVLTNLGDEWGLIQGALKHGAATKEANMGLGANYLFNNTILSSASHITRKDSQIYRPYYRNNIIESMDSPLANGQVIITIKHIYNYPGASYDYDLFNGSGVTTNAFSTTGGPPPIVEPNGITGDKIGTPVTAINPDSSKKATFTNRAEGDLSQTSGSLGFDKGTTIPNFVTSADYAGAAPDIGAIESGKDVIVPTRPTALRSDDSKYQLNVTGNTTQQVVIKTAGIPTGTKYDLRKNSDYDWFTVTNAEGNTQGTITQGVDLVLTVTGYPKQIGKNFLGEQFGTTITKGLADLGNTKANVLTGQPAKGKGAFLVKLDGGLSLPISVYVTEGNYDTHFNLTYKYNDGVTSDAMVTVHANGASLGEIVTPQAPTRANYNFVGWFDETYANKFDFSKAVEADTVLYAKWQPVIQSFTVAFNSNGGTAVAAIADLASGATIAKPADPTRSGYAFEGWYTNGALQNAFNFATDVITQSITLYAKWTALDTAIPQTWDQAGVDAVLNNPAFAGMLDLSSFATSPTGNVTIHVPVNKSLTIKGNSNVEFVGIAVVGEGNNALTINNLKMKSADAQAKSALYFASSSNTLTLEGTNVVTTVHSALIVGNGAGIGVPVGSALTIQAADASSTLAATGAIEGAGIGGGKGSAAGAITIAGGKITATAGGHAAGIGGGRAGAGGDITITGGTISLAKGGSSSAGIGGGNGGGGGNITISGGTVTATGANGAAGIGDGVLGTGGSITITGGTVTANGGSSGAGIGGASGNIAIGGGTVTATGGGSAGAGIGGSTGNAGGNITITGGTIHAVGGGNSANAAAGIGGGKNGAGGNIIISGGTITATGGGVTTAIGAGIGGGENGASGNILIYGENTQVTAIAKAASAANVGAGSGGSALAGNVFVALPKGKLRNGSTDLGNTVAFSSATGAPGALTADLPFPLNTAPFPASVGVVSNLSSTPTNLSVITNLADQEVVLSYPNATSITKTGAELVAAGAAVAFEKPISTSLVVNFSGVENAMVEYYKTSWINAGTYSNSAVILFENGSLPTGKYTVRVRKGGMSYTFPGVTLYENQANVFNVPVDKITVNGIHGESKLSIVQSDWVYQTLAYHNGDTATFNVFANQGVYELQLINSGFHKIILGGVSAGSTVDISSYFYTVTVPQGVSTVRLQSNNWIINPAQAGSVIPLLKTNQLAKMSYVYNGQTTNVEFLLDGTDPFAAILTQ</sequence>
<accession>A0ABU1P0A4</accession>
<evidence type="ECO:0000256" key="2">
    <source>
        <dbReference type="SAM" id="SignalP"/>
    </source>
</evidence>
<dbReference type="Pfam" id="PF09479">
    <property type="entry name" value="Flg_new"/>
    <property type="match status" value="2"/>
</dbReference>
<dbReference type="Proteomes" id="UP001267290">
    <property type="component" value="Unassembled WGS sequence"/>
</dbReference>
<keyword evidence="5" id="KW-1185">Reference proteome</keyword>
<dbReference type="Pfam" id="PF18889">
    <property type="entry name" value="Beta_helix_3"/>
    <property type="match status" value="6"/>
</dbReference>
<dbReference type="InterPro" id="IPR042229">
    <property type="entry name" value="Listeria/Bacterioides_rpt_sf"/>
</dbReference>
<evidence type="ECO:0000259" key="3">
    <source>
        <dbReference type="Pfam" id="PF07833"/>
    </source>
</evidence>
<name>A0ABU1P0A4_9BACL</name>
<dbReference type="Gene3D" id="2.60.40.4270">
    <property type="entry name" value="Listeria-Bacteroides repeat domain"/>
    <property type="match status" value="2"/>
</dbReference>
<keyword evidence="2" id="KW-0732">Signal</keyword>
<dbReference type="Gene3D" id="2.160.20.10">
    <property type="entry name" value="Single-stranded right-handed beta-helix, Pectin lyase-like"/>
    <property type="match status" value="1"/>
</dbReference>
<dbReference type="RefSeq" id="WP_310500666.1">
    <property type="nucleotide sequence ID" value="NZ_JAVDSB010000009.1"/>
</dbReference>
<dbReference type="Pfam" id="PF07833">
    <property type="entry name" value="Cu_amine_oxidN1"/>
    <property type="match status" value="1"/>
</dbReference>
<dbReference type="InterPro" id="IPR011050">
    <property type="entry name" value="Pectin_lyase_fold/virulence"/>
</dbReference>
<reference evidence="4 5" key="1">
    <citation type="submission" date="2023-07" db="EMBL/GenBank/DDBJ databases">
        <title>Sorghum-associated microbial communities from plants grown in Nebraska, USA.</title>
        <authorList>
            <person name="Schachtman D."/>
        </authorList>
    </citation>
    <scope>NUCLEOTIDE SEQUENCE [LARGE SCALE GENOMIC DNA]</scope>
    <source>
        <strain evidence="4 5">CC258</strain>
    </source>
</reference>
<evidence type="ECO:0000313" key="4">
    <source>
        <dbReference type="EMBL" id="MDR6553182.1"/>
    </source>
</evidence>
<feature type="chain" id="PRO_5046982661" evidence="2">
    <location>
        <begin position="30"/>
        <end position="1892"/>
    </location>
</feature>
<dbReference type="SUPFAM" id="SSF51126">
    <property type="entry name" value="Pectin lyase-like"/>
    <property type="match status" value="1"/>
</dbReference>
<dbReference type="InterPro" id="IPR006626">
    <property type="entry name" value="PbH1"/>
</dbReference>
<gene>
    <name evidence="4" type="ORF">J2736_004389</name>
</gene>
<dbReference type="InterPro" id="IPR012854">
    <property type="entry name" value="Cu_amine_oxidase-like_N"/>
</dbReference>
<dbReference type="EMBL" id="JAVDSB010000009">
    <property type="protein sequence ID" value="MDR6553182.1"/>
    <property type="molecule type" value="Genomic_DNA"/>
</dbReference>
<comment type="caution">
    <text evidence="4">The sequence shown here is derived from an EMBL/GenBank/DDBJ whole genome shotgun (WGS) entry which is preliminary data.</text>
</comment>
<dbReference type="InterPro" id="IPR013378">
    <property type="entry name" value="InlB-like_B-rpt"/>
</dbReference>
<dbReference type="SMART" id="SM00710">
    <property type="entry name" value="PbH1"/>
    <property type="match status" value="11"/>
</dbReference>
<comment type="subcellular location">
    <subcellularLocation>
        <location evidence="1">Cell envelope</location>
    </subcellularLocation>
</comment>
<feature type="domain" description="Copper amine oxidase-like N-terminal" evidence="3">
    <location>
        <begin position="48"/>
        <end position="154"/>
    </location>
</feature>
<organism evidence="4 5">
    <name type="scientific">Paenibacillus qinlingensis</name>
    <dbReference type="NCBI Taxonomy" id="1837343"/>
    <lineage>
        <taxon>Bacteria</taxon>
        <taxon>Bacillati</taxon>
        <taxon>Bacillota</taxon>
        <taxon>Bacilli</taxon>
        <taxon>Bacillales</taxon>
        <taxon>Paenibacillaceae</taxon>
        <taxon>Paenibacillus</taxon>
    </lineage>
</organism>
<dbReference type="InterPro" id="IPR012334">
    <property type="entry name" value="Pectin_lyas_fold"/>
</dbReference>
<dbReference type="NCBIfam" id="TIGR02543">
    <property type="entry name" value="List_Bact_rpt"/>
    <property type="match status" value="2"/>
</dbReference>
<feature type="signal peptide" evidence="2">
    <location>
        <begin position="1"/>
        <end position="29"/>
    </location>
</feature>